<evidence type="ECO:0000313" key="1">
    <source>
        <dbReference type="EMBL" id="KKS20744.1"/>
    </source>
</evidence>
<reference evidence="1 2" key="1">
    <citation type="journal article" date="2015" name="Nature">
        <title>rRNA introns, odd ribosomes, and small enigmatic genomes across a large radiation of phyla.</title>
        <authorList>
            <person name="Brown C.T."/>
            <person name="Hug L.A."/>
            <person name="Thomas B.C."/>
            <person name="Sharon I."/>
            <person name="Castelle C.J."/>
            <person name="Singh A."/>
            <person name="Wilkins M.J."/>
            <person name="Williams K.H."/>
            <person name="Banfield J.F."/>
        </authorList>
    </citation>
    <scope>NUCLEOTIDE SEQUENCE [LARGE SCALE GENOMIC DNA]</scope>
</reference>
<sequence length="235" mass="26537">MKKENEKKLLIFSAHPDDNLSCAGTALFLKDKGFEISEAVFTGGEKSINLSGDKSSSLIDIRQKELNKASKILGTKNLYTLGQADSNVTRTPKLLDKVISIIRKEKPTIVICENPNDYHYDHKQVGLIVTEAVERAGWGISPELGEKFRTPVGLYMGSLIENERSDILVDITKYRDKKVHMAKVYGSQLGSSVFDFDEGMAKYFGYYMRVKYAESFEIMKNYAVKLNLLMEILSR</sequence>
<dbReference type="InterPro" id="IPR003737">
    <property type="entry name" value="GlcNAc_PI_deacetylase-related"/>
</dbReference>
<dbReference type="SUPFAM" id="SSF102588">
    <property type="entry name" value="LmbE-like"/>
    <property type="match status" value="1"/>
</dbReference>
<dbReference type="Pfam" id="PF02585">
    <property type="entry name" value="PIG-L"/>
    <property type="match status" value="1"/>
</dbReference>
<dbReference type="AlphaFoldDB" id="A0A0G0X6R5"/>
<dbReference type="PANTHER" id="PTHR12993">
    <property type="entry name" value="N-ACETYLGLUCOSAMINYL-PHOSPHATIDYLINOSITOL DE-N-ACETYLASE-RELATED"/>
    <property type="match status" value="1"/>
</dbReference>
<evidence type="ECO:0000313" key="2">
    <source>
        <dbReference type="Proteomes" id="UP000034507"/>
    </source>
</evidence>
<organism evidence="1 2">
    <name type="scientific">candidate division WWE3 bacterium GW2011_GWC1_41_7</name>
    <dbReference type="NCBI Taxonomy" id="1619119"/>
    <lineage>
        <taxon>Bacteria</taxon>
        <taxon>Katanobacteria</taxon>
    </lineage>
</organism>
<dbReference type="PANTHER" id="PTHR12993:SF11">
    <property type="entry name" value="N-ACETYLGLUCOSAMINYL-PHOSPHATIDYLINOSITOL DE-N-ACETYLASE"/>
    <property type="match status" value="1"/>
</dbReference>
<dbReference type="InterPro" id="IPR024078">
    <property type="entry name" value="LmbE-like_dom_sf"/>
</dbReference>
<accession>A0A0G0X6R5</accession>
<dbReference type="Proteomes" id="UP000034507">
    <property type="component" value="Unassembled WGS sequence"/>
</dbReference>
<gene>
    <name evidence="1" type="ORF">UU77_C0018G0019</name>
</gene>
<comment type="caution">
    <text evidence="1">The sequence shown here is derived from an EMBL/GenBank/DDBJ whole genome shotgun (WGS) entry which is preliminary data.</text>
</comment>
<proteinExistence type="predicted"/>
<dbReference type="Gene3D" id="3.40.50.10320">
    <property type="entry name" value="LmbE-like"/>
    <property type="match status" value="1"/>
</dbReference>
<protein>
    <submittedName>
        <fullName evidence="1">GlcNAc-PI de-N-acetylase family protein</fullName>
    </submittedName>
</protein>
<dbReference type="EMBL" id="LCBX01000018">
    <property type="protein sequence ID" value="KKS20744.1"/>
    <property type="molecule type" value="Genomic_DNA"/>
</dbReference>
<name>A0A0G0X6R5_UNCKA</name>
<dbReference type="GO" id="GO:0016811">
    <property type="term" value="F:hydrolase activity, acting on carbon-nitrogen (but not peptide) bonds, in linear amides"/>
    <property type="evidence" value="ECO:0007669"/>
    <property type="project" value="TreeGrafter"/>
</dbReference>